<feature type="transmembrane region" description="Helical" evidence="1">
    <location>
        <begin position="137"/>
        <end position="157"/>
    </location>
</feature>
<keyword evidence="1" id="KW-0812">Transmembrane</keyword>
<keyword evidence="1" id="KW-1133">Transmembrane helix</keyword>
<feature type="transmembrane region" description="Helical" evidence="1">
    <location>
        <begin position="109"/>
        <end position="131"/>
    </location>
</feature>
<comment type="caution">
    <text evidence="3">The sequence shown here is derived from an EMBL/GenBank/DDBJ whole genome shotgun (WGS) entry which is preliminary data.</text>
</comment>
<feature type="transmembrane region" description="Helical" evidence="1">
    <location>
        <begin position="12"/>
        <end position="34"/>
    </location>
</feature>
<keyword evidence="1" id="KW-0472">Membrane</keyword>
<dbReference type="Pfam" id="PF01569">
    <property type="entry name" value="PAP2"/>
    <property type="match status" value="1"/>
</dbReference>
<feature type="domain" description="Phosphatidic acid phosphatase type 2/haloperoxidase" evidence="2">
    <location>
        <begin position="44"/>
        <end position="152"/>
    </location>
</feature>
<reference evidence="3" key="1">
    <citation type="submission" date="2019-08" db="EMBL/GenBank/DDBJ databases">
        <authorList>
            <person name="Kucharzyk K."/>
            <person name="Murdoch R.W."/>
            <person name="Higgins S."/>
            <person name="Loffler F."/>
        </authorList>
    </citation>
    <scope>NUCLEOTIDE SEQUENCE</scope>
</reference>
<feature type="transmembrane region" description="Helical" evidence="1">
    <location>
        <begin position="41"/>
        <end position="63"/>
    </location>
</feature>
<proteinExistence type="predicted"/>
<name>A0A644T6K8_9ZZZZ</name>
<sequence>MDSFLFSFFKAVSFFGNEMALIVLITLISLILLFSYNKKKLSAFILFNYLITIGTVIILKYIIQKPRSLLALVEEKTYAFPSGHVALATTTFLLLFFIAKYVKNKFWKIFLEIFAIFWLVSTIFARLYLKVHDWPDIVTSIFLAVFIFILALTIPSFKKSFLAKEIKK</sequence>
<gene>
    <name evidence="3" type="ORF">SDC9_07728</name>
</gene>
<dbReference type="InterPro" id="IPR000326">
    <property type="entry name" value="PAP2/HPO"/>
</dbReference>
<accession>A0A644T6K8</accession>
<evidence type="ECO:0000313" key="3">
    <source>
        <dbReference type="EMBL" id="MPL62127.1"/>
    </source>
</evidence>
<evidence type="ECO:0000256" key="1">
    <source>
        <dbReference type="SAM" id="Phobius"/>
    </source>
</evidence>
<organism evidence="3">
    <name type="scientific">bioreactor metagenome</name>
    <dbReference type="NCBI Taxonomy" id="1076179"/>
    <lineage>
        <taxon>unclassified sequences</taxon>
        <taxon>metagenomes</taxon>
        <taxon>ecological metagenomes</taxon>
    </lineage>
</organism>
<dbReference type="InterPro" id="IPR036938">
    <property type="entry name" value="PAP2/HPO_sf"/>
</dbReference>
<dbReference type="Gene3D" id="1.20.144.10">
    <property type="entry name" value="Phosphatidic acid phosphatase type 2/haloperoxidase"/>
    <property type="match status" value="1"/>
</dbReference>
<evidence type="ECO:0000259" key="2">
    <source>
        <dbReference type="SMART" id="SM00014"/>
    </source>
</evidence>
<feature type="transmembrane region" description="Helical" evidence="1">
    <location>
        <begin position="83"/>
        <end position="102"/>
    </location>
</feature>
<dbReference type="AlphaFoldDB" id="A0A644T6K8"/>
<dbReference type="EMBL" id="VSSQ01000017">
    <property type="protein sequence ID" value="MPL62127.1"/>
    <property type="molecule type" value="Genomic_DNA"/>
</dbReference>
<dbReference type="PANTHER" id="PTHR14969">
    <property type="entry name" value="SPHINGOSINE-1-PHOSPHATE PHOSPHOHYDROLASE"/>
    <property type="match status" value="1"/>
</dbReference>
<protein>
    <recommendedName>
        <fullName evidence="2">Phosphatidic acid phosphatase type 2/haloperoxidase domain-containing protein</fullName>
    </recommendedName>
</protein>
<dbReference type="SMART" id="SM00014">
    <property type="entry name" value="acidPPc"/>
    <property type="match status" value="1"/>
</dbReference>
<dbReference type="SUPFAM" id="SSF48317">
    <property type="entry name" value="Acid phosphatase/Vanadium-dependent haloperoxidase"/>
    <property type="match status" value="1"/>
</dbReference>
<dbReference type="PANTHER" id="PTHR14969:SF13">
    <property type="entry name" value="AT30094P"/>
    <property type="match status" value="1"/>
</dbReference>